<proteinExistence type="predicted"/>
<dbReference type="Pfam" id="PF08398">
    <property type="entry name" value="Phospholip_A2_4"/>
    <property type="match status" value="1"/>
</dbReference>
<organism evidence="3">
    <name type="scientific">Phoenicurus auroreus ambidensovirus</name>
    <dbReference type="NCBI Taxonomy" id="2794456"/>
    <lineage>
        <taxon>Viruses</taxon>
        <taxon>Monodnaviria</taxon>
        <taxon>Shotokuvirae</taxon>
        <taxon>Cossaviricota</taxon>
        <taxon>Quintoviricetes</taxon>
        <taxon>Piccovirales</taxon>
        <taxon>Parvoviridae</taxon>
        <taxon>Densovirinae</taxon>
        <taxon>Ambidensovirus</taxon>
    </lineage>
</organism>
<feature type="region of interest" description="Disordered" evidence="1">
    <location>
        <begin position="219"/>
        <end position="242"/>
    </location>
</feature>
<reference evidence="3" key="1">
    <citation type="submission" date="2020-09" db="EMBL/GenBank/DDBJ databases">
        <title>Parvovirus dark matter in the feces of wild birds.</title>
        <authorList>
            <person name="Dai Z."/>
            <person name="Yang S."/>
            <person name="Zhang W."/>
        </authorList>
    </citation>
    <scope>NUCLEOTIDE SEQUENCE</scope>
    <source>
        <strain evidence="3">Dar170par016</strain>
    </source>
</reference>
<dbReference type="GO" id="GO:0005198">
    <property type="term" value="F:structural molecule activity"/>
    <property type="evidence" value="ECO:0007669"/>
    <property type="project" value="InterPro"/>
</dbReference>
<protein>
    <submittedName>
        <fullName evidence="3">Structural protein</fullName>
    </submittedName>
</protein>
<accession>A0A8A4XDG6</accession>
<evidence type="ECO:0000256" key="1">
    <source>
        <dbReference type="SAM" id="MobiDB-lite"/>
    </source>
</evidence>
<feature type="compositionally biased region" description="Basic and acidic residues" evidence="1">
    <location>
        <begin position="224"/>
        <end position="242"/>
    </location>
</feature>
<evidence type="ECO:0000313" key="3">
    <source>
        <dbReference type="EMBL" id="QTE03808.1"/>
    </source>
</evidence>
<dbReference type="InterPro" id="IPR013607">
    <property type="entry name" value="Phospholipase_A2-like"/>
</dbReference>
<feature type="region of interest" description="Disordered" evidence="1">
    <location>
        <begin position="25"/>
        <end position="47"/>
    </location>
</feature>
<dbReference type="EMBL" id="MW046425">
    <property type="protein sequence ID" value="QTE03808.1"/>
    <property type="molecule type" value="Genomic_DNA"/>
</dbReference>
<evidence type="ECO:0000259" key="2">
    <source>
        <dbReference type="Pfam" id="PF08398"/>
    </source>
</evidence>
<name>A0A8A4XDG6_9VIRU</name>
<sequence length="242" mass="24923">MDIVNPGTIDPTNKYETIELGEYERIGNQTPKENAFRPAGSDNSGLRFRGSTKAATVAESSADVSIAIEEATETTLLLGGEAAGAGAAAAGSSTATTAVGAISGVGAVGGGVTAVGYGIKTALGGRGGEKDTFVAKGTHFVGPGNPIDTRPPVSETDAIAKEHDIDYSKAKTAKDIHDADRKAVDAFRKQEGILPKIAGTLLDTKRKVEENLTGVIYPSLPGKNAERPETATVRETKLVVSK</sequence>
<feature type="domain" description="Phospholipase A2-like" evidence="2">
    <location>
        <begin position="135"/>
        <end position="205"/>
    </location>
</feature>